<name>A0ABR1NNZ1_DIAER</name>
<dbReference type="SUPFAM" id="SSF103473">
    <property type="entry name" value="MFS general substrate transporter"/>
    <property type="match status" value="1"/>
</dbReference>
<reference evidence="8 9" key="1">
    <citation type="submission" date="2024-02" db="EMBL/GenBank/DDBJ databases">
        <title>De novo assembly and annotation of 12 fungi associated with fruit tree decline syndrome in Ontario, Canada.</title>
        <authorList>
            <person name="Sulman M."/>
            <person name="Ellouze W."/>
            <person name="Ilyukhin E."/>
        </authorList>
    </citation>
    <scope>NUCLEOTIDE SEQUENCE [LARGE SCALE GENOMIC DNA]</scope>
    <source>
        <strain evidence="8 9">M169</strain>
    </source>
</reference>
<evidence type="ECO:0000259" key="7">
    <source>
        <dbReference type="Pfam" id="PF08100"/>
    </source>
</evidence>
<evidence type="ECO:0000259" key="6">
    <source>
        <dbReference type="Pfam" id="PF00891"/>
    </source>
</evidence>
<feature type="transmembrane region" description="Helical" evidence="5">
    <location>
        <begin position="696"/>
        <end position="716"/>
    </location>
</feature>
<dbReference type="InterPro" id="IPR036388">
    <property type="entry name" value="WH-like_DNA-bd_sf"/>
</dbReference>
<dbReference type="InterPro" id="IPR016461">
    <property type="entry name" value="COMT-like"/>
</dbReference>
<feature type="transmembrane region" description="Helical" evidence="5">
    <location>
        <begin position="577"/>
        <end position="595"/>
    </location>
</feature>
<feature type="transmembrane region" description="Helical" evidence="5">
    <location>
        <begin position="475"/>
        <end position="498"/>
    </location>
</feature>
<feature type="transmembrane region" description="Helical" evidence="5">
    <location>
        <begin position="510"/>
        <end position="530"/>
    </location>
</feature>
<dbReference type="CDD" id="cd06174">
    <property type="entry name" value="MFS"/>
    <property type="match status" value="1"/>
</dbReference>
<dbReference type="PANTHER" id="PTHR43712:SF2">
    <property type="entry name" value="O-METHYLTRANSFERASE CICE"/>
    <property type="match status" value="1"/>
</dbReference>
<comment type="subcellular location">
    <subcellularLocation>
        <location evidence="1">Membrane</location>
        <topology evidence="1">Multi-pass membrane protein</topology>
    </subcellularLocation>
</comment>
<proteinExistence type="predicted"/>
<protein>
    <recommendedName>
        <fullName evidence="10">O-methyltransferase domain-containing protein</fullName>
    </recommendedName>
</protein>
<dbReference type="InterPro" id="IPR036390">
    <property type="entry name" value="WH_DNA-bd_sf"/>
</dbReference>
<dbReference type="Pfam" id="PF07690">
    <property type="entry name" value="MFS_1"/>
    <property type="match status" value="1"/>
</dbReference>
<keyword evidence="5" id="KW-0812">Transmembrane</keyword>
<dbReference type="SUPFAM" id="SSF46785">
    <property type="entry name" value="Winged helix' DNA-binding domain"/>
    <property type="match status" value="1"/>
</dbReference>
<evidence type="ECO:0000256" key="5">
    <source>
        <dbReference type="SAM" id="Phobius"/>
    </source>
</evidence>
<dbReference type="InterPro" id="IPR012967">
    <property type="entry name" value="COMT_dimerisation"/>
</dbReference>
<evidence type="ECO:0000256" key="2">
    <source>
        <dbReference type="ARBA" id="ARBA00022603"/>
    </source>
</evidence>
<keyword evidence="3" id="KW-0808">Transferase</keyword>
<keyword evidence="5" id="KW-1133">Transmembrane helix</keyword>
<feature type="domain" description="O-methyltransferase C-terminal" evidence="6">
    <location>
        <begin position="249"/>
        <end position="402"/>
    </location>
</feature>
<keyword evidence="2" id="KW-0489">Methyltransferase</keyword>
<feature type="transmembrane region" description="Helical" evidence="5">
    <location>
        <begin position="601"/>
        <end position="621"/>
    </location>
</feature>
<dbReference type="Gene3D" id="1.10.10.10">
    <property type="entry name" value="Winged helix-like DNA-binding domain superfamily/Winged helix DNA-binding domain"/>
    <property type="match status" value="1"/>
</dbReference>
<keyword evidence="5" id="KW-0472">Membrane</keyword>
<feature type="transmembrane region" description="Helical" evidence="5">
    <location>
        <begin position="658"/>
        <end position="676"/>
    </location>
</feature>
<dbReference type="Gene3D" id="1.20.1250.20">
    <property type="entry name" value="MFS general substrate transporter like domains"/>
    <property type="match status" value="1"/>
</dbReference>
<feature type="transmembrane region" description="Helical" evidence="5">
    <location>
        <begin position="441"/>
        <end position="463"/>
    </location>
</feature>
<comment type="caution">
    <text evidence="8">The sequence shown here is derived from an EMBL/GenBank/DDBJ whole genome shotgun (WGS) entry which is preliminary data.</text>
</comment>
<feature type="transmembrane region" description="Helical" evidence="5">
    <location>
        <begin position="741"/>
        <end position="759"/>
    </location>
</feature>
<dbReference type="Pfam" id="PF00891">
    <property type="entry name" value="Methyltransf_2"/>
    <property type="match status" value="1"/>
</dbReference>
<keyword evidence="9" id="KW-1185">Reference proteome</keyword>
<dbReference type="InterPro" id="IPR011701">
    <property type="entry name" value="MFS"/>
</dbReference>
<dbReference type="Gene3D" id="3.40.50.150">
    <property type="entry name" value="Vaccinia Virus protein VP39"/>
    <property type="match status" value="1"/>
</dbReference>
<evidence type="ECO:0000256" key="3">
    <source>
        <dbReference type="ARBA" id="ARBA00022679"/>
    </source>
</evidence>
<dbReference type="InterPro" id="IPR036259">
    <property type="entry name" value="MFS_trans_sf"/>
</dbReference>
<evidence type="ECO:0000313" key="9">
    <source>
        <dbReference type="Proteomes" id="UP001430848"/>
    </source>
</evidence>
<evidence type="ECO:0000256" key="4">
    <source>
        <dbReference type="ARBA" id="ARBA00022691"/>
    </source>
</evidence>
<dbReference type="EMBL" id="JAKNSF020000171">
    <property type="protein sequence ID" value="KAK7709284.1"/>
    <property type="molecule type" value="Genomic_DNA"/>
</dbReference>
<feature type="transmembrane region" description="Helical" evidence="5">
    <location>
        <begin position="829"/>
        <end position="850"/>
    </location>
</feature>
<dbReference type="InterPro" id="IPR029063">
    <property type="entry name" value="SAM-dependent_MTases_sf"/>
</dbReference>
<feature type="domain" description="O-methyltransferase dimerisation" evidence="7">
    <location>
        <begin position="84"/>
        <end position="159"/>
    </location>
</feature>
<dbReference type="InterPro" id="IPR001077">
    <property type="entry name" value="COMT_C"/>
</dbReference>
<evidence type="ECO:0000256" key="1">
    <source>
        <dbReference type="ARBA" id="ARBA00004141"/>
    </source>
</evidence>
<feature type="transmembrane region" description="Helical" evidence="5">
    <location>
        <begin position="796"/>
        <end position="817"/>
    </location>
</feature>
<dbReference type="Pfam" id="PF08100">
    <property type="entry name" value="Dimerisation"/>
    <property type="match status" value="1"/>
</dbReference>
<gene>
    <name evidence="8" type="ORF">SLS63_013252</name>
</gene>
<sequence length="861" mass="93609">MPESGIPMTANGRKLGTEITGLLSELNNYLSDALENLKSQVPGLGLQDDDHLPDPETSNLAARAVDLTHQIQLLLDPPVLILADHFLGYVRSKCLSAAVERGVPDALENGPLSVEELAEATKSRGDRLNQVLHILSTAGIFHRDEMTKSYSNSPASSLLRSGHRDQWHNWARLYGNQFYDIARGIPESTRGDAVRWAAQINCETDDNMFSFFKARGWMPELHRTLGGGAAAQMPGILEDYPWHEVADGLIVDVGGGSGSFLAGLLRRYGTLKGGLYDLPYVIDHVRPFFRPGGEYGDVADQVPEENLIGGDFFKSIPPSAVYTMKWCLHDWKDAQATEILKMIRASIVPGPTSRLIVLESILSNDQSGRLSQYGNINMMMTADGQERTEEQWRNLALGSGWRIDKIWDLRGAWVKAMDFRAQAAPGAYVDVKRVLPLSLTLSLGMAATAATTVFAYAVIICADPAHCDADQEKRAYSGAVAVATGIANLCGALVLGPLQAVVRLNLKAGLFAWIAARTLSVCVLWIAVIYRSMAIAFVGRIFESLATDNLLHYNLSAIFVSSAPDEKRFSRLMGTSLALYLAGMALSPTLAGLLPSFLSSFVLALALFAASALYLAVLAPITNHTSQRQEDASEGRTVRNGYLSFHRPLVDLFRDRRVMLPGVALLLYNITQAYLFPALMVYTTLEFGFTGRENGYVISIAASVSAISLLVVFQVYPRIKKMLGVSGDDAREDATSTRQNFICAVLGISFQLIVLPLITLTTKGWQIFPLVALLAFGIGSPSLIKSYGVALAKDRTAAVASLAMMEIVGGLLSVFILGSFQSWLGQKAVFFAAAGHVAATLLSMIGSRLIHGHQWAWSEEA</sequence>
<feature type="transmembrane region" description="Helical" evidence="5">
    <location>
        <begin position="765"/>
        <end position="784"/>
    </location>
</feature>
<keyword evidence="4" id="KW-0949">S-adenosyl-L-methionine</keyword>
<dbReference type="PANTHER" id="PTHR43712">
    <property type="entry name" value="PUTATIVE (AFU_ORTHOLOGUE AFUA_4G14580)-RELATED"/>
    <property type="match status" value="1"/>
</dbReference>
<dbReference type="PROSITE" id="PS51683">
    <property type="entry name" value="SAM_OMT_II"/>
    <property type="match status" value="1"/>
</dbReference>
<evidence type="ECO:0008006" key="10">
    <source>
        <dbReference type="Google" id="ProtNLM"/>
    </source>
</evidence>
<organism evidence="8 9">
    <name type="scientific">Diaporthe eres</name>
    <name type="common">Phomopsis oblonga</name>
    <dbReference type="NCBI Taxonomy" id="83184"/>
    <lineage>
        <taxon>Eukaryota</taxon>
        <taxon>Fungi</taxon>
        <taxon>Dikarya</taxon>
        <taxon>Ascomycota</taxon>
        <taxon>Pezizomycotina</taxon>
        <taxon>Sordariomycetes</taxon>
        <taxon>Sordariomycetidae</taxon>
        <taxon>Diaporthales</taxon>
        <taxon>Diaporthaceae</taxon>
        <taxon>Diaporthe</taxon>
        <taxon>Diaporthe eres species complex</taxon>
    </lineage>
</organism>
<dbReference type="SUPFAM" id="SSF53335">
    <property type="entry name" value="S-adenosyl-L-methionine-dependent methyltransferases"/>
    <property type="match status" value="1"/>
</dbReference>
<accession>A0ABR1NNZ1</accession>
<dbReference type="Proteomes" id="UP001430848">
    <property type="component" value="Unassembled WGS sequence"/>
</dbReference>
<evidence type="ECO:0000313" key="8">
    <source>
        <dbReference type="EMBL" id="KAK7709284.1"/>
    </source>
</evidence>